<protein>
    <submittedName>
        <fullName evidence="3">ImmA/IrrE family metallo-endopeptidase</fullName>
    </submittedName>
</protein>
<sequence length="290" mass="33329">MMLQQDLFESEAARSLLDQLLDDARLYHSSTGYRELLDFVVKLRNFAPFNAMLLHIQKPGLSYAASAFDWRERFNRRPKRDARPLLILWPFGPVAFVYDVQDTEGDDLPKDVSFFQASGEITEERMKRFLVLMERKRIKYQFFDGGEHSAGSIEVTQKPPTKADKKKKAGKPSEYLMRINQNHAPNVQFSTLAHELGHLFLGHLGPDERLSIPERPKMTNAQVELEAESFAYLACRRNGVSCKSQSYLANYVDKHTKVDNLDIYQIVRAVGQMETLLELTAHTRYEVPTA</sequence>
<gene>
    <name evidence="3" type="ORF">J7302_18295</name>
</gene>
<name>A0ABS5XP60_9GAMM</name>
<accession>A0ABS5XP60</accession>
<dbReference type="Proteomes" id="UP001519667">
    <property type="component" value="Unassembled WGS sequence"/>
</dbReference>
<evidence type="ECO:0000259" key="2">
    <source>
        <dbReference type="Pfam" id="PF06114"/>
    </source>
</evidence>
<organism evidence="3 4">
    <name type="scientific">Metapseudomonas boanensis</name>
    <dbReference type="NCBI Taxonomy" id="2822138"/>
    <lineage>
        <taxon>Bacteria</taxon>
        <taxon>Pseudomonadati</taxon>
        <taxon>Pseudomonadota</taxon>
        <taxon>Gammaproteobacteria</taxon>
        <taxon>Pseudomonadales</taxon>
        <taxon>Pseudomonadaceae</taxon>
        <taxon>Metapseudomonas</taxon>
    </lineage>
</organism>
<feature type="domain" description="IrrE N-terminal-like" evidence="2">
    <location>
        <begin position="153"/>
        <end position="232"/>
    </location>
</feature>
<evidence type="ECO:0000313" key="3">
    <source>
        <dbReference type="EMBL" id="MBT8768062.1"/>
    </source>
</evidence>
<evidence type="ECO:0000256" key="1">
    <source>
        <dbReference type="SAM" id="MobiDB-lite"/>
    </source>
</evidence>
<proteinExistence type="predicted"/>
<dbReference type="RefSeq" id="WP_215377864.1">
    <property type="nucleotide sequence ID" value="NZ_JAGTIS010000010.1"/>
</dbReference>
<evidence type="ECO:0000313" key="4">
    <source>
        <dbReference type="Proteomes" id="UP001519667"/>
    </source>
</evidence>
<dbReference type="InterPro" id="IPR010359">
    <property type="entry name" value="IrrE_HExxH"/>
</dbReference>
<keyword evidence="4" id="KW-1185">Reference proteome</keyword>
<reference evidence="3 4" key="1">
    <citation type="submission" date="2021-04" db="EMBL/GenBank/DDBJ databases">
        <title>Pseudomonas boanensis sp. nov., a bacterium isolated from river water used for household purposes in Boane District, Mozambique.</title>
        <authorList>
            <person name="Nicklasson M."/>
            <person name="Martin-Rodriguez A.J."/>
            <person name="Thorell K."/>
            <person name="Neves L."/>
            <person name="Mussagy A."/>
            <person name="Rydberg H.A."/>
            <person name="Hernroth B."/>
            <person name="Svensson-Stadler L."/>
            <person name="Sjoling A."/>
        </authorList>
    </citation>
    <scope>NUCLEOTIDE SEQUENCE [LARGE SCALE GENOMIC DNA]</scope>
    <source>
        <strain evidence="3 4">DB1</strain>
    </source>
</reference>
<dbReference type="Gene3D" id="1.10.10.2910">
    <property type="match status" value="1"/>
</dbReference>
<dbReference type="Pfam" id="PF06114">
    <property type="entry name" value="Peptidase_M78"/>
    <property type="match status" value="1"/>
</dbReference>
<dbReference type="EMBL" id="JAGTIS010000010">
    <property type="protein sequence ID" value="MBT8768062.1"/>
    <property type="molecule type" value="Genomic_DNA"/>
</dbReference>
<feature type="region of interest" description="Disordered" evidence="1">
    <location>
        <begin position="151"/>
        <end position="171"/>
    </location>
</feature>
<comment type="caution">
    <text evidence="3">The sequence shown here is derived from an EMBL/GenBank/DDBJ whole genome shotgun (WGS) entry which is preliminary data.</text>
</comment>